<evidence type="ECO:0000256" key="4">
    <source>
        <dbReference type="PIRSR" id="PIRSR006806-1"/>
    </source>
</evidence>
<dbReference type="InterPro" id="IPR002698">
    <property type="entry name" value="FTHF_cligase"/>
</dbReference>
<comment type="similarity">
    <text evidence="1 5">Belongs to the 5-formyltetrahydrofolate cyclo-ligase family.</text>
</comment>
<evidence type="ECO:0000313" key="6">
    <source>
        <dbReference type="EMBL" id="NFF87226.1"/>
    </source>
</evidence>
<dbReference type="AlphaFoldDB" id="A0A0L9Y437"/>
<feature type="binding site" evidence="4">
    <location>
        <begin position="7"/>
        <end position="11"/>
    </location>
    <ligand>
        <name>ATP</name>
        <dbReference type="ChEBI" id="CHEBI:30616"/>
    </ligand>
</feature>
<keyword evidence="5" id="KW-0479">Metal-binding</keyword>
<dbReference type="Proteomes" id="UP000476820">
    <property type="component" value="Unassembled WGS sequence"/>
</dbReference>
<dbReference type="GO" id="GO:0046872">
    <property type="term" value="F:metal ion binding"/>
    <property type="evidence" value="ECO:0007669"/>
    <property type="project" value="UniProtKB-KW"/>
</dbReference>
<proteinExistence type="inferred from homology"/>
<sequence length="193" mass="22703">MKIIEDKKRLRREILKLRKEINFDEKKNFDNAIHNKFFKSKFYSQCKNIFVYISYDSEIDTKTLIERALKDGKNICVPRTNYETKLMEAVKIVSLENLIEDKHGILEPKEDELATDLDNIDLIIIPGVAFDKSGGRMGYGGGFYDRYLNKCKEDIHKISLAYDFQILDYIPMDNHDIKVDYIITNIKEIKCNF</sequence>
<dbReference type="RefSeq" id="WP_053342848.1">
    <property type="nucleotide sequence ID" value="NZ_JACBDB010000005.1"/>
</dbReference>
<evidence type="ECO:0000256" key="2">
    <source>
        <dbReference type="ARBA" id="ARBA00022741"/>
    </source>
</evidence>
<gene>
    <name evidence="6" type="ORF">FC774_04955</name>
    <name evidence="7" type="ORF">FDB51_13250</name>
</gene>
<dbReference type="SUPFAM" id="SSF100950">
    <property type="entry name" value="NagB/RpiA/CoA transferase-like"/>
    <property type="match status" value="1"/>
</dbReference>
<feature type="binding site" evidence="4">
    <location>
        <position position="53"/>
    </location>
    <ligand>
        <name>substrate</name>
    </ligand>
</feature>
<reference evidence="8 9" key="1">
    <citation type="submission" date="2019-04" db="EMBL/GenBank/DDBJ databases">
        <title>Genome sequencing of Clostridium botulinum Groups I-IV and Clostridium butyricum.</title>
        <authorList>
            <person name="Brunt J."/>
            <person name="Van Vliet A.H.M."/>
            <person name="Stringer S.C."/>
            <person name="Carter A.T."/>
            <person name="Peck M.W."/>
        </authorList>
    </citation>
    <scope>NUCLEOTIDE SEQUENCE [LARGE SCALE GENOMIC DNA]</scope>
    <source>
        <strain evidence="6 9">1605</strain>
        <strain evidence="7 8">CB-K-33E</strain>
    </source>
</reference>
<name>A0A0L9Y437_CLOBO</name>
<dbReference type="GO" id="GO:0005524">
    <property type="term" value="F:ATP binding"/>
    <property type="evidence" value="ECO:0007669"/>
    <property type="project" value="UniProtKB-KW"/>
</dbReference>
<dbReference type="EC" id="6.3.3.2" evidence="5"/>
<accession>A0A0L9Y437</accession>
<dbReference type="InterPro" id="IPR024185">
    <property type="entry name" value="FTHF_cligase-like_sf"/>
</dbReference>
<dbReference type="Proteomes" id="UP000473681">
    <property type="component" value="Unassembled WGS sequence"/>
</dbReference>
<dbReference type="PIRSF" id="PIRSF006806">
    <property type="entry name" value="FTHF_cligase"/>
    <property type="match status" value="1"/>
</dbReference>
<dbReference type="PANTHER" id="PTHR23407:SF1">
    <property type="entry name" value="5-FORMYLTETRAHYDROFOLATE CYCLO-LIGASE"/>
    <property type="match status" value="1"/>
</dbReference>
<keyword evidence="2 4" id="KW-0547">Nucleotide-binding</keyword>
<dbReference type="OrthoDB" id="9801938at2"/>
<evidence type="ECO:0000313" key="7">
    <source>
        <dbReference type="EMBL" id="NFN36076.1"/>
    </source>
</evidence>
<evidence type="ECO:0000256" key="1">
    <source>
        <dbReference type="ARBA" id="ARBA00010638"/>
    </source>
</evidence>
<dbReference type="GO" id="GO:0035999">
    <property type="term" value="P:tetrahydrofolate interconversion"/>
    <property type="evidence" value="ECO:0007669"/>
    <property type="project" value="TreeGrafter"/>
</dbReference>
<feature type="binding site" evidence="4">
    <location>
        <position position="58"/>
    </location>
    <ligand>
        <name>substrate</name>
    </ligand>
</feature>
<dbReference type="Gene3D" id="3.40.50.10420">
    <property type="entry name" value="NagB/RpiA/CoA transferase-like"/>
    <property type="match status" value="1"/>
</dbReference>
<evidence type="ECO:0000256" key="5">
    <source>
        <dbReference type="RuleBase" id="RU361279"/>
    </source>
</evidence>
<dbReference type="InterPro" id="IPR037171">
    <property type="entry name" value="NagB/RpiA_transferase-like"/>
</dbReference>
<dbReference type="GO" id="GO:0009396">
    <property type="term" value="P:folic acid-containing compound biosynthetic process"/>
    <property type="evidence" value="ECO:0007669"/>
    <property type="project" value="TreeGrafter"/>
</dbReference>
<dbReference type="PANTHER" id="PTHR23407">
    <property type="entry name" value="ATPASE INHIBITOR/5-FORMYLTETRAHYDROFOLATE CYCLO-LIGASE"/>
    <property type="match status" value="1"/>
</dbReference>
<evidence type="ECO:0000313" key="9">
    <source>
        <dbReference type="Proteomes" id="UP000476820"/>
    </source>
</evidence>
<feature type="binding site" evidence="4">
    <location>
        <begin position="136"/>
        <end position="144"/>
    </location>
    <ligand>
        <name>ATP</name>
        <dbReference type="ChEBI" id="CHEBI:30616"/>
    </ligand>
</feature>
<comment type="cofactor">
    <cofactor evidence="5">
        <name>Mg(2+)</name>
        <dbReference type="ChEBI" id="CHEBI:18420"/>
    </cofactor>
</comment>
<evidence type="ECO:0000256" key="3">
    <source>
        <dbReference type="ARBA" id="ARBA00022840"/>
    </source>
</evidence>
<protein>
    <recommendedName>
        <fullName evidence="5">5-formyltetrahydrofolate cyclo-ligase</fullName>
        <ecNumber evidence="5">6.3.3.2</ecNumber>
    </recommendedName>
</protein>
<evidence type="ECO:0000313" key="8">
    <source>
        <dbReference type="Proteomes" id="UP000473681"/>
    </source>
</evidence>
<keyword evidence="6" id="KW-0436">Ligase</keyword>
<dbReference type="NCBIfam" id="TIGR02727">
    <property type="entry name" value="MTHFS_bact"/>
    <property type="match status" value="1"/>
</dbReference>
<dbReference type="EMBL" id="SWOV01000008">
    <property type="protein sequence ID" value="NFF87226.1"/>
    <property type="molecule type" value="Genomic_DNA"/>
</dbReference>
<comment type="caution">
    <text evidence="6">The sequence shown here is derived from an EMBL/GenBank/DDBJ whole genome shotgun (WGS) entry which is preliminary data.</text>
</comment>
<keyword evidence="5" id="KW-0460">Magnesium</keyword>
<keyword evidence="3 4" id="KW-0067">ATP-binding</keyword>
<dbReference type="GO" id="GO:0030272">
    <property type="term" value="F:5-formyltetrahydrofolate cyclo-ligase activity"/>
    <property type="evidence" value="ECO:0007669"/>
    <property type="project" value="UniProtKB-EC"/>
</dbReference>
<dbReference type="Pfam" id="PF01812">
    <property type="entry name" value="5-FTHF_cyc-lig"/>
    <property type="match status" value="1"/>
</dbReference>
<organism evidence="6 9">
    <name type="scientific">Clostridium botulinum</name>
    <dbReference type="NCBI Taxonomy" id="1491"/>
    <lineage>
        <taxon>Bacteria</taxon>
        <taxon>Bacillati</taxon>
        <taxon>Bacillota</taxon>
        <taxon>Clostridia</taxon>
        <taxon>Eubacteriales</taxon>
        <taxon>Clostridiaceae</taxon>
        <taxon>Clostridium</taxon>
    </lineage>
</organism>
<comment type="catalytic activity">
    <reaction evidence="5">
        <text>(6S)-5-formyl-5,6,7,8-tetrahydrofolate + ATP = (6R)-5,10-methenyltetrahydrofolate + ADP + phosphate</text>
        <dbReference type="Rhea" id="RHEA:10488"/>
        <dbReference type="ChEBI" id="CHEBI:30616"/>
        <dbReference type="ChEBI" id="CHEBI:43474"/>
        <dbReference type="ChEBI" id="CHEBI:57455"/>
        <dbReference type="ChEBI" id="CHEBI:57457"/>
        <dbReference type="ChEBI" id="CHEBI:456216"/>
        <dbReference type="EC" id="6.3.3.2"/>
    </reaction>
</comment>
<dbReference type="EMBL" id="SWVK01000019">
    <property type="protein sequence ID" value="NFN36076.1"/>
    <property type="molecule type" value="Genomic_DNA"/>
</dbReference>